<feature type="domain" description="ATP-grasp" evidence="10">
    <location>
        <begin position="132"/>
        <end position="327"/>
    </location>
</feature>
<keyword evidence="3" id="KW-0436">Ligase</keyword>
<feature type="domain" description="Biotin carboxylation" evidence="11">
    <location>
        <begin position="18"/>
        <end position="463"/>
    </location>
</feature>
<dbReference type="RefSeq" id="WP_153415536.1">
    <property type="nucleotide sequence ID" value="NZ_WEGK01000023.1"/>
</dbReference>
<dbReference type="InterPro" id="IPR000089">
    <property type="entry name" value="Biotin_lipoyl"/>
</dbReference>
<keyword evidence="6" id="KW-0092">Biotin</keyword>
<dbReference type="Pfam" id="PF02785">
    <property type="entry name" value="Biotin_carb_C"/>
    <property type="match status" value="1"/>
</dbReference>
<dbReference type="SUPFAM" id="SSF51230">
    <property type="entry name" value="Single hybrid motif"/>
    <property type="match status" value="1"/>
</dbReference>
<dbReference type="PROSITE" id="PS50979">
    <property type="entry name" value="BC"/>
    <property type="match status" value="1"/>
</dbReference>
<dbReference type="InterPro" id="IPR011054">
    <property type="entry name" value="Rudment_hybrid_motif"/>
</dbReference>
<dbReference type="PANTHER" id="PTHR18866">
    <property type="entry name" value="CARBOXYLASE:PYRUVATE/ACETYL-COA/PROPIONYL-COA CARBOXYLASE"/>
    <property type="match status" value="1"/>
</dbReference>
<dbReference type="Pfam" id="PF02786">
    <property type="entry name" value="CPSase_L_D2"/>
    <property type="match status" value="1"/>
</dbReference>
<dbReference type="GO" id="GO:0005524">
    <property type="term" value="F:ATP binding"/>
    <property type="evidence" value="ECO:0007669"/>
    <property type="project" value="UniProtKB-UniRule"/>
</dbReference>
<dbReference type="EMBL" id="WEGK01000023">
    <property type="protein sequence ID" value="MQY23785.1"/>
    <property type="molecule type" value="Genomic_DNA"/>
</dbReference>
<dbReference type="InterPro" id="IPR013815">
    <property type="entry name" value="ATP_grasp_subdomain_1"/>
</dbReference>
<dbReference type="InterPro" id="IPR011764">
    <property type="entry name" value="Biotin_carboxylation_dom"/>
</dbReference>
<dbReference type="FunFam" id="3.40.50.20:FF:000010">
    <property type="entry name" value="Propionyl-CoA carboxylase subunit alpha"/>
    <property type="match status" value="1"/>
</dbReference>
<evidence type="ECO:0000256" key="1">
    <source>
        <dbReference type="ARBA" id="ARBA00001953"/>
    </source>
</evidence>
<name>A0A7K0DDA7_9NOCA</name>
<evidence type="ECO:0000256" key="2">
    <source>
        <dbReference type="ARBA" id="ARBA00013263"/>
    </source>
</evidence>
<evidence type="ECO:0000259" key="11">
    <source>
        <dbReference type="PROSITE" id="PS50979"/>
    </source>
</evidence>
<dbReference type="GO" id="GO:0004075">
    <property type="term" value="F:biotin carboxylase activity"/>
    <property type="evidence" value="ECO:0007669"/>
    <property type="project" value="UniProtKB-EC"/>
</dbReference>
<evidence type="ECO:0000259" key="9">
    <source>
        <dbReference type="PROSITE" id="PS50968"/>
    </source>
</evidence>
<evidence type="ECO:0000256" key="8">
    <source>
        <dbReference type="PROSITE-ProRule" id="PRU00409"/>
    </source>
</evidence>
<dbReference type="AlphaFoldDB" id="A0A7K0DDA7"/>
<comment type="caution">
    <text evidence="12">The sequence shown here is derived from an EMBL/GenBank/DDBJ whole genome shotgun (WGS) entry which is preliminary data.</text>
</comment>
<dbReference type="InterPro" id="IPR005479">
    <property type="entry name" value="CPAse_ATP-bd"/>
</dbReference>
<dbReference type="InterPro" id="IPR005481">
    <property type="entry name" value="BC-like_N"/>
</dbReference>
<dbReference type="SUPFAM" id="SSF52440">
    <property type="entry name" value="PreATP-grasp domain"/>
    <property type="match status" value="1"/>
</dbReference>
<dbReference type="Pfam" id="PF00364">
    <property type="entry name" value="Biotin_lipoyl"/>
    <property type="match status" value="1"/>
</dbReference>
<evidence type="ECO:0000313" key="13">
    <source>
        <dbReference type="Proteomes" id="UP000438448"/>
    </source>
</evidence>
<comment type="cofactor">
    <cofactor evidence="1">
        <name>biotin</name>
        <dbReference type="ChEBI" id="CHEBI:57586"/>
    </cofactor>
</comment>
<dbReference type="Gene3D" id="3.30.470.20">
    <property type="entry name" value="ATP-grasp fold, B domain"/>
    <property type="match status" value="1"/>
</dbReference>
<dbReference type="FunFam" id="2.40.50.100:FF:000003">
    <property type="entry name" value="Acetyl-CoA carboxylase biotin carboxyl carrier protein"/>
    <property type="match status" value="1"/>
</dbReference>
<dbReference type="InterPro" id="IPR011761">
    <property type="entry name" value="ATP-grasp"/>
</dbReference>
<dbReference type="EC" id="6.3.4.14" evidence="2"/>
<evidence type="ECO:0000259" key="10">
    <source>
        <dbReference type="PROSITE" id="PS50975"/>
    </source>
</evidence>
<reference evidence="12 13" key="1">
    <citation type="submission" date="2019-10" db="EMBL/GenBank/DDBJ databases">
        <title>Nocardia macrotermitis sp. nov. and Nocardia aurantia sp. nov., isolated from the gut of fungus growing-termite Macrotermes natalensis.</title>
        <authorList>
            <person name="Benndorf R."/>
            <person name="Schwitalla J."/>
            <person name="Martin K."/>
            <person name="De Beer W."/>
            <person name="Kaster A.-K."/>
            <person name="Vollmers J."/>
            <person name="Poulsen M."/>
            <person name="Beemelmanns C."/>
        </authorList>
    </citation>
    <scope>NUCLEOTIDE SEQUENCE [LARGE SCALE GENOMIC DNA]</scope>
    <source>
        <strain evidence="12 13">RB20</strain>
    </source>
</reference>
<gene>
    <name evidence="12" type="primary">accA1_2</name>
    <name evidence="12" type="ORF">NRB20_69180</name>
</gene>
<comment type="catalytic activity">
    <reaction evidence="7">
        <text>N(6)-biotinyl-L-lysyl-[protein] + hydrogencarbonate + ATP = N(6)-carboxybiotinyl-L-lysyl-[protein] + ADP + phosphate + H(+)</text>
        <dbReference type="Rhea" id="RHEA:13501"/>
        <dbReference type="Rhea" id="RHEA-COMP:10505"/>
        <dbReference type="Rhea" id="RHEA-COMP:10506"/>
        <dbReference type="ChEBI" id="CHEBI:15378"/>
        <dbReference type="ChEBI" id="CHEBI:17544"/>
        <dbReference type="ChEBI" id="CHEBI:30616"/>
        <dbReference type="ChEBI" id="CHEBI:43474"/>
        <dbReference type="ChEBI" id="CHEBI:83144"/>
        <dbReference type="ChEBI" id="CHEBI:83145"/>
        <dbReference type="ChEBI" id="CHEBI:456216"/>
        <dbReference type="EC" id="6.3.4.14"/>
    </reaction>
    <physiologicalReaction direction="left-to-right" evidence="7">
        <dbReference type="Rhea" id="RHEA:13502"/>
    </physiologicalReaction>
</comment>
<accession>A0A7K0DDA7</accession>
<organism evidence="12 13">
    <name type="scientific">Nocardia macrotermitis</name>
    <dbReference type="NCBI Taxonomy" id="2585198"/>
    <lineage>
        <taxon>Bacteria</taxon>
        <taxon>Bacillati</taxon>
        <taxon>Actinomycetota</taxon>
        <taxon>Actinomycetes</taxon>
        <taxon>Mycobacteriales</taxon>
        <taxon>Nocardiaceae</taxon>
        <taxon>Nocardia</taxon>
    </lineage>
</organism>
<dbReference type="Gene3D" id="3.40.50.20">
    <property type="match status" value="1"/>
</dbReference>
<dbReference type="GO" id="GO:0046872">
    <property type="term" value="F:metal ion binding"/>
    <property type="evidence" value="ECO:0007669"/>
    <property type="project" value="InterPro"/>
</dbReference>
<dbReference type="PROSITE" id="PS00867">
    <property type="entry name" value="CPSASE_2"/>
    <property type="match status" value="1"/>
</dbReference>
<dbReference type="PROSITE" id="PS50975">
    <property type="entry name" value="ATP_GRASP"/>
    <property type="match status" value="1"/>
</dbReference>
<dbReference type="CDD" id="cd06850">
    <property type="entry name" value="biotinyl_domain"/>
    <property type="match status" value="1"/>
</dbReference>
<protein>
    <recommendedName>
        <fullName evidence="2">biotin carboxylase</fullName>
        <ecNumber evidence="2">6.3.4.14</ecNumber>
    </recommendedName>
</protein>
<dbReference type="InterPro" id="IPR016185">
    <property type="entry name" value="PreATP-grasp_dom_sf"/>
</dbReference>
<dbReference type="Proteomes" id="UP000438448">
    <property type="component" value="Unassembled WGS sequence"/>
</dbReference>
<dbReference type="Gene3D" id="3.30.1490.20">
    <property type="entry name" value="ATP-grasp fold, A domain"/>
    <property type="match status" value="1"/>
</dbReference>
<dbReference type="InterPro" id="IPR011053">
    <property type="entry name" value="Single_hybrid_motif"/>
</dbReference>
<dbReference type="PROSITE" id="PS00188">
    <property type="entry name" value="BIOTIN"/>
    <property type="match status" value="1"/>
</dbReference>
<keyword evidence="13" id="KW-1185">Reference proteome</keyword>
<dbReference type="InterPro" id="IPR005482">
    <property type="entry name" value="Biotin_COase_C"/>
</dbReference>
<keyword evidence="5 8" id="KW-0067">ATP-binding</keyword>
<proteinExistence type="predicted"/>
<evidence type="ECO:0000256" key="6">
    <source>
        <dbReference type="ARBA" id="ARBA00023267"/>
    </source>
</evidence>
<evidence type="ECO:0000256" key="3">
    <source>
        <dbReference type="ARBA" id="ARBA00022598"/>
    </source>
</evidence>
<evidence type="ECO:0000256" key="7">
    <source>
        <dbReference type="ARBA" id="ARBA00048501"/>
    </source>
</evidence>
<evidence type="ECO:0000256" key="4">
    <source>
        <dbReference type="ARBA" id="ARBA00022741"/>
    </source>
</evidence>
<feature type="domain" description="Lipoyl-binding" evidence="9">
    <location>
        <begin position="592"/>
        <end position="673"/>
    </location>
</feature>
<sequence length="685" mass="73163">MTASRSDSVRGGGRATGGLANVLVANRGEIARRVFATCRRMGIATTAVYSDADAHSPHVAEADSAVRLPGNTPAETYLRGELIIEAALAAGADAIHPGYGFLSENAGFARAVQEAGLTWIGPPVAAIEQMGSKVESKKMMDAAGVPVLKQLDPAEVTPDLLPVLIKASAGGGGRGMRVVREVADLAPQLEAARREAESAFGDPTVFCERYLETGRHIEVQVMADTHGTVWAVGERECSIQRRHQKVVEEAPSPLVEKMDGMRERLFTAARLASEAIGYEGAGTVEFLADERGDFFFLEMNTRLQVEHPVTEQVTGLDLVRLQLQVAAGRPLPARQPGLRGHSIEVRLYAEDPAQDWQPQSGPVHKLDIPGTTGEFTVLTEPGVRLDTGVVDGSVVGVHYDPMLSKVISYAETRDEAAHLLASALQRAKIHGLVTNRDLLVRVLRHPAFLAGDTDTAFFATHDIEKLSAPLVSESDEKLSIVAAALSDAAANRAKVRIGAGLPSGWRNLPSQPQSKSYESRITGKHEIRYRLTRTGLAVDGFEGLELIEATPDSVTLSVPGERGRVRRRFDIARYDDLVAIDSALGPVAVKRLPRFEDPADHVAEGSLLAPMPGAVIRLGAQAGDRVEKGQPILWLEAMKMEHTIAAPAAGVLAELNVVAGQQVEVGAVLAVVRSADATPSEGVAE</sequence>
<dbReference type="SMART" id="SM00878">
    <property type="entry name" value="Biotin_carb_C"/>
    <property type="match status" value="1"/>
</dbReference>
<dbReference type="InterPro" id="IPR001882">
    <property type="entry name" value="Biotin_BS"/>
</dbReference>
<dbReference type="PROSITE" id="PS50968">
    <property type="entry name" value="BIOTINYL_LIPOYL"/>
    <property type="match status" value="1"/>
</dbReference>
<dbReference type="SUPFAM" id="SSF56059">
    <property type="entry name" value="Glutathione synthetase ATP-binding domain-like"/>
    <property type="match status" value="1"/>
</dbReference>
<evidence type="ECO:0000313" key="12">
    <source>
        <dbReference type="EMBL" id="MQY23785.1"/>
    </source>
</evidence>
<dbReference type="PANTHER" id="PTHR18866:SF126">
    <property type="entry name" value="BIOTIN CARBOXYLASE"/>
    <property type="match status" value="1"/>
</dbReference>
<dbReference type="InterPro" id="IPR050856">
    <property type="entry name" value="Biotin_carboxylase_complex"/>
</dbReference>
<keyword evidence="4 8" id="KW-0547">Nucleotide-binding</keyword>
<evidence type="ECO:0000256" key="5">
    <source>
        <dbReference type="ARBA" id="ARBA00022840"/>
    </source>
</evidence>
<dbReference type="OrthoDB" id="4435847at2"/>
<dbReference type="Pfam" id="PF00289">
    <property type="entry name" value="Biotin_carb_N"/>
    <property type="match status" value="1"/>
</dbReference>
<dbReference type="SUPFAM" id="SSF51246">
    <property type="entry name" value="Rudiment single hybrid motif"/>
    <property type="match status" value="1"/>
</dbReference>
<dbReference type="Gene3D" id="2.40.50.100">
    <property type="match status" value="1"/>
</dbReference>